<reference evidence="2" key="1">
    <citation type="submission" date="2020-08" db="EMBL/GenBank/DDBJ databases">
        <title>Genome sequencing and assembly of the red palm weevil Rhynchophorus ferrugineus.</title>
        <authorList>
            <person name="Dias G.B."/>
            <person name="Bergman C.M."/>
            <person name="Manee M."/>
        </authorList>
    </citation>
    <scope>NUCLEOTIDE SEQUENCE</scope>
    <source>
        <strain evidence="2">AA-2017</strain>
        <tissue evidence="2">Whole larva</tissue>
    </source>
</reference>
<protein>
    <submittedName>
        <fullName evidence="2">Uncharacterized protein</fullName>
    </submittedName>
</protein>
<sequence>MAQGKLKVKTKLPANAKKSNKKGSAVTKRANAPIKRKKQSQQEAQKLKQIITKTVNKAVEEDIRAQAGKTQANLSKAQQAVANYHKHGNMSAT</sequence>
<feature type="region of interest" description="Disordered" evidence="1">
    <location>
        <begin position="1"/>
        <end position="43"/>
    </location>
</feature>
<name>A0A834HYH0_RHYFE</name>
<dbReference type="AlphaFoldDB" id="A0A834HYH0"/>
<evidence type="ECO:0000313" key="2">
    <source>
        <dbReference type="EMBL" id="KAF7269704.1"/>
    </source>
</evidence>
<dbReference type="OrthoDB" id="6261058at2759"/>
<evidence type="ECO:0000256" key="1">
    <source>
        <dbReference type="SAM" id="MobiDB-lite"/>
    </source>
</evidence>
<keyword evidence="3" id="KW-1185">Reference proteome</keyword>
<proteinExistence type="predicted"/>
<dbReference type="EMBL" id="JAACXV010014191">
    <property type="protein sequence ID" value="KAF7269704.1"/>
    <property type="molecule type" value="Genomic_DNA"/>
</dbReference>
<comment type="caution">
    <text evidence="2">The sequence shown here is derived from an EMBL/GenBank/DDBJ whole genome shotgun (WGS) entry which is preliminary data.</text>
</comment>
<feature type="compositionally biased region" description="Basic residues" evidence="1">
    <location>
        <begin position="84"/>
        <end position="93"/>
    </location>
</feature>
<organism evidence="2 3">
    <name type="scientific">Rhynchophorus ferrugineus</name>
    <name type="common">Red palm weevil</name>
    <name type="synonym">Curculio ferrugineus</name>
    <dbReference type="NCBI Taxonomy" id="354439"/>
    <lineage>
        <taxon>Eukaryota</taxon>
        <taxon>Metazoa</taxon>
        <taxon>Ecdysozoa</taxon>
        <taxon>Arthropoda</taxon>
        <taxon>Hexapoda</taxon>
        <taxon>Insecta</taxon>
        <taxon>Pterygota</taxon>
        <taxon>Neoptera</taxon>
        <taxon>Endopterygota</taxon>
        <taxon>Coleoptera</taxon>
        <taxon>Polyphaga</taxon>
        <taxon>Cucujiformia</taxon>
        <taxon>Curculionidae</taxon>
        <taxon>Dryophthorinae</taxon>
        <taxon>Rhynchophorus</taxon>
    </lineage>
</organism>
<dbReference type="Proteomes" id="UP000625711">
    <property type="component" value="Unassembled WGS sequence"/>
</dbReference>
<feature type="compositionally biased region" description="Basic residues" evidence="1">
    <location>
        <begin position="1"/>
        <end position="10"/>
    </location>
</feature>
<evidence type="ECO:0000313" key="3">
    <source>
        <dbReference type="Proteomes" id="UP000625711"/>
    </source>
</evidence>
<feature type="compositionally biased region" description="Polar residues" evidence="1">
    <location>
        <begin position="69"/>
        <end position="81"/>
    </location>
</feature>
<dbReference type="Pfam" id="PF09495">
    <property type="entry name" value="DUF2462"/>
    <property type="match status" value="1"/>
</dbReference>
<feature type="region of interest" description="Disordered" evidence="1">
    <location>
        <begin position="69"/>
        <end position="93"/>
    </location>
</feature>
<dbReference type="InterPro" id="IPR019034">
    <property type="entry name" value="UPF0390"/>
</dbReference>
<accession>A0A834HYH0</accession>
<feature type="compositionally biased region" description="Low complexity" evidence="1">
    <location>
        <begin position="14"/>
        <end position="25"/>
    </location>
</feature>
<gene>
    <name evidence="2" type="ORF">GWI33_017225</name>
</gene>